<dbReference type="InterPro" id="IPR011042">
    <property type="entry name" value="6-blade_b-propeller_TolB-like"/>
</dbReference>
<dbReference type="PANTHER" id="PTHR10680">
    <property type="entry name" value="PEPTIDYL-GLYCINE ALPHA-AMIDATING MONOOXYGENASE"/>
    <property type="match status" value="1"/>
</dbReference>
<proteinExistence type="predicted"/>
<evidence type="ECO:0000256" key="3">
    <source>
        <dbReference type="ARBA" id="ARBA00023180"/>
    </source>
</evidence>
<evidence type="ECO:0000256" key="4">
    <source>
        <dbReference type="PROSITE-ProRule" id="PRU00504"/>
    </source>
</evidence>
<dbReference type="EMBL" id="CAJNOW010013815">
    <property type="protein sequence ID" value="CAF1624573.1"/>
    <property type="molecule type" value="Genomic_DNA"/>
</dbReference>
<evidence type="ECO:0000256" key="2">
    <source>
        <dbReference type="ARBA" id="ARBA00022737"/>
    </source>
</evidence>
<dbReference type="Proteomes" id="UP000663834">
    <property type="component" value="Unassembled WGS sequence"/>
</dbReference>
<dbReference type="SUPFAM" id="SSF101898">
    <property type="entry name" value="NHL repeat"/>
    <property type="match status" value="1"/>
</dbReference>
<protein>
    <recommendedName>
        <fullName evidence="5">EGF-like domain-containing protein</fullName>
    </recommendedName>
</protein>
<dbReference type="Gene3D" id="2.10.25.10">
    <property type="entry name" value="Laminin"/>
    <property type="match status" value="1"/>
</dbReference>
<feature type="repeat" description="NHL" evidence="4">
    <location>
        <begin position="399"/>
        <end position="435"/>
    </location>
</feature>
<dbReference type="OrthoDB" id="286301at2759"/>
<feature type="non-terminal residue" evidence="6">
    <location>
        <position position="1"/>
    </location>
</feature>
<gene>
    <name evidence="6" type="ORF">KQP761_LOCUS25125</name>
</gene>
<evidence type="ECO:0000313" key="7">
    <source>
        <dbReference type="Proteomes" id="UP000663834"/>
    </source>
</evidence>
<dbReference type="Gene3D" id="2.40.10.500">
    <property type="match status" value="1"/>
</dbReference>
<dbReference type="SMART" id="SM00181">
    <property type="entry name" value="EGF"/>
    <property type="match status" value="2"/>
</dbReference>
<dbReference type="Pfam" id="PF01436">
    <property type="entry name" value="NHL"/>
    <property type="match status" value="1"/>
</dbReference>
<comment type="caution">
    <text evidence="6">The sequence shown here is derived from an EMBL/GenBank/DDBJ whole genome shotgun (WGS) entry which is preliminary data.</text>
</comment>
<feature type="repeat" description="NHL" evidence="4">
    <location>
        <begin position="154"/>
        <end position="190"/>
    </location>
</feature>
<evidence type="ECO:0000259" key="5">
    <source>
        <dbReference type="SMART" id="SM00181"/>
    </source>
</evidence>
<keyword evidence="2" id="KW-0677">Repeat</keyword>
<dbReference type="PANTHER" id="PTHR10680:SF28">
    <property type="entry name" value="SMP-30_GLUCONOLACTONASE_LRE-LIKE REGION DOMAIN-CONTAINING PROTEIN"/>
    <property type="match status" value="1"/>
</dbReference>
<dbReference type="GO" id="GO:0005576">
    <property type="term" value="C:extracellular region"/>
    <property type="evidence" value="ECO:0007669"/>
    <property type="project" value="TreeGrafter"/>
</dbReference>
<reference evidence="6" key="1">
    <citation type="submission" date="2021-02" db="EMBL/GenBank/DDBJ databases">
        <authorList>
            <person name="Nowell W R."/>
        </authorList>
    </citation>
    <scope>NUCLEOTIDE SEQUENCE</scope>
</reference>
<keyword evidence="1" id="KW-0732">Signal</keyword>
<feature type="domain" description="EGF-like" evidence="5">
    <location>
        <begin position="60"/>
        <end position="103"/>
    </location>
</feature>
<evidence type="ECO:0000256" key="1">
    <source>
        <dbReference type="ARBA" id="ARBA00022729"/>
    </source>
</evidence>
<name>A0A816CKF1_9BILA</name>
<dbReference type="InterPro" id="IPR001258">
    <property type="entry name" value="NHL_repeat"/>
</dbReference>
<keyword evidence="3" id="KW-0325">Glycoprotein</keyword>
<sequence length="435" mass="45764">GCSDNNGGCGANAICSKDTTTNAIKCTCKTGYTNSGSADRVVCEGYRNTGSDDNVVCTDICTINNGGCGPNTICSYDAVSNAPTCSCNAGYTNTGSVVNVVCKDICTVNNGGCAANATCSYNAKINAAECTFNIPANANWAHNGVTIAGGNGEGGAPNQLDYPQGLFVDDNQTVVIADWKNNRIMQWKNGDTTNGQVVAGGNGAGSGLNQLSLPTDVLIDKKTDSLIICDGGNQRVVRWSRRSGTTQGEVLVNNIACYGLAMDEQKCLYVADTGKNEVRRYRLGEKNGTLVAGGNGQGGGLNQLNWPRYLFVDRQQNVYVSEWQNGRVMKWNKGATVGIVVAGGQGGGNALTQLNGPLGFFLDTLGALYVADYGNNRVMRWTQGDNKQGTVIEGGNGAGAGANQLNGPVGLFFDQHGNLYVADYNNHRVQRFSIK</sequence>
<dbReference type="CDD" id="cd05819">
    <property type="entry name" value="NHL"/>
    <property type="match status" value="1"/>
</dbReference>
<evidence type="ECO:0000313" key="6">
    <source>
        <dbReference type="EMBL" id="CAF1624573.1"/>
    </source>
</evidence>
<dbReference type="Gene3D" id="2.120.10.30">
    <property type="entry name" value="TolB, C-terminal domain"/>
    <property type="match status" value="2"/>
</dbReference>
<dbReference type="SUPFAM" id="SSF57196">
    <property type="entry name" value="EGF/Laminin"/>
    <property type="match status" value="1"/>
</dbReference>
<organism evidence="6 7">
    <name type="scientific">Rotaria magnacalcarata</name>
    <dbReference type="NCBI Taxonomy" id="392030"/>
    <lineage>
        <taxon>Eukaryota</taxon>
        <taxon>Metazoa</taxon>
        <taxon>Spiralia</taxon>
        <taxon>Gnathifera</taxon>
        <taxon>Rotifera</taxon>
        <taxon>Eurotatoria</taxon>
        <taxon>Bdelloidea</taxon>
        <taxon>Philodinida</taxon>
        <taxon>Philodinidae</taxon>
        <taxon>Rotaria</taxon>
    </lineage>
</organism>
<accession>A0A816CKF1</accession>
<dbReference type="PROSITE" id="PS51125">
    <property type="entry name" value="NHL"/>
    <property type="match status" value="2"/>
</dbReference>
<dbReference type="InterPro" id="IPR000742">
    <property type="entry name" value="EGF"/>
</dbReference>
<dbReference type="AlphaFoldDB" id="A0A816CKF1"/>
<feature type="domain" description="EGF-like" evidence="5">
    <location>
        <begin position="1"/>
        <end position="44"/>
    </location>
</feature>